<evidence type="ECO:0000313" key="2">
    <source>
        <dbReference type="Proteomes" id="UP000798662"/>
    </source>
</evidence>
<accession>A0ACC3CBJ0</accession>
<dbReference type="Proteomes" id="UP000798662">
    <property type="component" value="Chromosome 3"/>
</dbReference>
<proteinExistence type="predicted"/>
<protein>
    <submittedName>
        <fullName evidence="1">Uncharacterized protein</fullName>
    </submittedName>
</protein>
<dbReference type="EMBL" id="CM020620">
    <property type="protein sequence ID" value="KAK1867649.1"/>
    <property type="molecule type" value="Genomic_DNA"/>
</dbReference>
<gene>
    <name evidence="1" type="ORF">I4F81_010154</name>
</gene>
<sequence>MTRSARKLVLARLRTRFAVFTLLLALSEAGAIPQGPRIDGLAKKNCFRFLWAVSAHALHIATMRRKGRYSLNAVITCDWDDRIISVVQGCTGAAPDSFAQTRANWHKYPSSFFSDGEDLLGDKGMKYTDRVLGPYKGPESTTPNRRKYNYQVACLRVRSEHTIGILKGRFCSLKELRPGIGSDKAFAHATEWILACCVLLNIYKAENDGALERVQEDEGPPSTLESLGSGVLGAREAVQERVCAFMRANGSFLAERQP</sequence>
<organism evidence="1 2">
    <name type="scientific">Pyropia yezoensis</name>
    <name type="common">Susabi-nori</name>
    <name type="synonym">Porphyra yezoensis</name>
    <dbReference type="NCBI Taxonomy" id="2788"/>
    <lineage>
        <taxon>Eukaryota</taxon>
        <taxon>Rhodophyta</taxon>
        <taxon>Bangiophyceae</taxon>
        <taxon>Bangiales</taxon>
        <taxon>Bangiaceae</taxon>
        <taxon>Pyropia</taxon>
    </lineage>
</organism>
<evidence type="ECO:0000313" key="1">
    <source>
        <dbReference type="EMBL" id="KAK1867649.1"/>
    </source>
</evidence>
<keyword evidence="2" id="KW-1185">Reference proteome</keyword>
<comment type="caution">
    <text evidence="1">The sequence shown here is derived from an EMBL/GenBank/DDBJ whole genome shotgun (WGS) entry which is preliminary data.</text>
</comment>
<reference evidence="1" key="1">
    <citation type="submission" date="2019-11" db="EMBL/GenBank/DDBJ databases">
        <title>Nori genome reveals adaptations in red seaweeds to the harsh intertidal environment.</title>
        <authorList>
            <person name="Wang D."/>
            <person name="Mao Y."/>
        </authorList>
    </citation>
    <scope>NUCLEOTIDE SEQUENCE</scope>
    <source>
        <tissue evidence="1">Gametophyte</tissue>
    </source>
</reference>
<name>A0ACC3CBJ0_PYRYE</name>